<dbReference type="PIRSF" id="PIRSF016481">
    <property type="entry name" value="Pilus_assembly_PilP"/>
    <property type="match status" value="1"/>
</dbReference>
<evidence type="ECO:0000313" key="1">
    <source>
        <dbReference type="EMBL" id="PRC94782.1"/>
    </source>
</evidence>
<dbReference type="Proteomes" id="UP000237839">
    <property type="component" value="Unassembled WGS sequence"/>
</dbReference>
<evidence type="ECO:0000313" key="2">
    <source>
        <dbReference type="Proteomes" id="UP000237839"/>
    </source>
</evidence>
<dbReference type="PROSITE" id="PS51257">
    <property type="entry name" value="PROKAR_LIPOPROTEIN"/>
    <property type="match status" value="1"/>
</dbReference>
<dbReference type="InterPro" id="IPR007446">
    <property type="entry name" value="PilP"/>
</dbReference>
<organism evidence="1 2">
    <name type="scientific">Solimicrobium silvestre</name>
    <dbReference type="NCBI Taxonomy" id="2099400"/>
    <lineage>
        <taxon>Bacteria</taxon>
        <taxon>Pseudomonadati</taxon>
        <taxon>Pseudomonadota</taxon>
        <taxon>Betaproteobacteria</taxon>
        <taxon>Burkholderiales</taxon>
        <taxon>Oxalobacteraceae</taxon>
        <taxon>Solimicrobium</taxon>
    </lineage>
</organism>
<dbReference type="AlphaFoldDB" id="A0A2S9H471"/>
<reference evidence="1 2" key="1">
    <citation type="submission" date="2018-02" db="EMBL/GenBank/DDBJ databases">
        <title>Solimicrobium silvestre gen. nov., sp. nov., isolated from alpine forest soil.</title>
        <authorList>
            <person name="Margesin R."/>
            <person name="Albuquerque L."/>
            <person name="Zhang D.-C."/>
            <person name="Froufe H.J.C."/>
            <person name="Severino R."/>
            <person name="Roxo I."/>
            <person name="Egas C."/>
            <person name="Da Costa M.S."/>
        </authorList>
    </citation>
    <scope>NUCLEOTIDE SEQUENCE [LARGE SCALE GENOMIC DNA]</scope>
    <source>
        <strain evidence="1 2">S20-91</strain>
    </source>
</reference>
<gene>
    <name evidence="1" type="ORF">S2091_0785</name>
</gene>
<protein>
    <submittedName>
        <fullName evidence="1">Tfp pilus assembly protein PilP</fullName>
    </submittedName>
</protein>
<sequence>MKKLLCVMLLPLGLAACGESGEQEVQQWMDKTKLETKPSIAKLKEPKEFIPFVYDKKDEIDPFNPVKLQSALAKLNPGNGHGIKPDLDRRREALESMPLDTLKMVGTLTQGANHYALLLVDSKSIYQVKAGNYVGQNFGLVTKVNDDSIEIKEIYLDSGGDWAERVQKLELQEAKK</sequence>
<keyword evidence="2" id="KW-1185">Reference proteome</keyword>
<name>A0A2S9H471_9BURK</name>
<accession>A0A2S9H471</accession>
<dbReference type="Gene3D" id="2.30.30.830">
    <property type="match status" value="1"/>
</dbReference>
<dbReference type="RefSeq" id="WP_105530478.1">
    <property type="nucleotide sequence ID" value="NZ_PUGF01000002.1"/>
</dbReference>
<dbReference type="EMBL" id="PUGF01000002">
    <property type="protein sequence ID" value="PRC94782.1"/>
    <property type="molecule type" value="Genomic_DNA"/>
</dbReference>
<dbReference type="OrthoDB" id="5296580at2"/>
<comment type="caution">
    <text evidence="1">The sequence shown here is derived from an EMBL/GenBank/DDBJ whole genome shotgun (WGS) entry which is preliminary data.</text>
</comment>
<proteinExistence type="predicted"/>
<dbReference type="Pfam" id="PF04351">
    <property type="entry name" value="PilP"/>
    <property type="match status" value="1"/>
</dbReference>